<dbReference type="OrthoDB" id="3265433at2759"/>
<dbReference type="EMBL" id="DS547164">
    <property type="protein sequence ID" value="EDQ99435.1"/>
    <property type="molecule type" value="Genomic_DNA"/>
</dbReference>
<dbReference type="GeneID" id="6085547"/>
<reference evidence="1 2" key="1">
    <citation type="journal article" date="2008" name="Nature">
        <title>The genome of Laccaria bicolor provides insights into mycorrhizal symbiosis.</title>
        <authorList>
            <person name="Martin F."/>
            <person name="Aerts A."/>
            <person name="Ahren D."/>
            <person name="Brun A."/>
            <person name="Danchin E.G.J."/>
            <person name="Duchaussoy F."/>
            <person name="Gibon J."/>
            <person name="Kohler A."/>
            <person name="Lindquist E."/>
            <person name="Pereda V."/>
            <person name="Salamov A."/>
            <person name="Shapiro H.J."/>
            <person name="Wuyts J."/>
            <person name="Blaudez D."/>
            <person name="Buee M."/>
            <person name="Brokstein P."/>
            <person name="Canbaeck B."/>
            <person name="Cohen D."/>
            <person name="Courty P.E."/>
            <person name="Coutinho P.M."/>
            <person name="Delaruelle C."/>
            <person name="Detter J.C."/>
            <person name="Deveau A."/>
            <person name="DiFazio S."/>
            <person name="Duplessis S."/>
            <person name="Fraissinet-Tachet L."/>
            <person name="Lucic E."/>
            <person name="Frey-Klett P."/>
            <person name="Fourrey C."/>
            <person name="Feussner I."/>
            <person name="Gay G."/>
            <person name="Grimwood J."/>
            <person name="Hoegger P.J."/>
            <person name="Jain P."/>
            <person name="Kilaru S."/>
            <person name="Labbe J."/>
            <person name="Lin Y.C."/>
            <person name="Legue V."/>
            <person name="Le Tacon F."/>
            <person name="Marmeisse R."/>
            <person name="Melayah D."/>
            <person name="Montanini B."/>
            <person name="Muratet M."/>
            <person name="Nehls U."/>
            <person name="Niculita-Hirzel H."/>
            <person name="Oudot-Le Secq M.P."/>
            <person name="Peter M."/>
            <person name="Quesneville H."/>
            <person name="Rajashekar B."/>
            <person name="Reich M."/>
            <person name="Rouhier N."/>
            <person name="Schmutz J."/>
            <person name="Yin T."/>
            <person name="Chalot M."/>
            <person name="Henrissat B."/>
            <person name="Kuees U."/>
            <person name="Lucas S."/>
            <person name="Van de Peer Y."/>
            <person name="Podila G.K."/>
            <person name="Polle A."/>
            <person name="Pukkila P.J."/>
            <person name="Richardson P.M."/>
            <person name="Rouze P."/>
            <person name="Sanders I.R."/>
            <person name="Stajich J.E."/>
            <person name="Tunlid A."/>
            <person name="Tuskan G."/>
            <person name="Grigoriev I.V."/>
        </authorList>
    </citation>
    <scope>NUCLEOTIDE SEQUENCE [LARGE SCALE GENOMIC DNA]</scope>
    <source>
        <strain evidence="2">S238N-H82 / ATCC MYA-4686</strain>
    </source>
</reference>
<name>B0E122_LACBS</name>
<sequence>MIGCQYKPLLKEEMKANTAVADPNARGQSRAKPAWFWSSNLAGDMQDNERMVEFHRINWLRARARFHR</sequence>
<evidence type="ECO:0000313" key="1">
    <source>
        <dbReference type="EMBL" id="EDQ99435.1"/>
    </source>
</evidence>
<dbReference type="InParanoid" id="B0E122"/>
<accession>B0E122</accession>
<gene>
    <name evidence="1" type="ORF">LACBIDRAFT_316485</name>
</gene>
<dbReference type="HOGENOM" id="CLU_003703_9_2_1"/>
<proteinExistence type="predicted"/>
<organism evidence="2">
    <name type="scientific">Laccaria bicolor (strain S238N-H82 / ATCC MYA-4686)</name>
    <name type="common">Bicoloured deceiver</name>
    <name type="synonym">Laccaria laccata var. bicolor</name>
    <dbReference type="NCBI Taxonomy" id="486041"/>
    <lineage>
        <taxon>Eukaryota</taxon>
        <taxon>Fungi</taxon>
        <taxon>Dikarya</taxon>
        <taxon>Basidiomycota</taxon>
        <taxon>Agaricomycotina</taxon>
        <taxon>Agaricomycetes</taxon>
        <taxon>Agaricomycetidae</taxon>
        <taxon>Agaricales</taxon>
        <taxon>Agaricineae</taxon>
        <taxon>Hydnangiaceae</taxon>
        <taxon>Laccaria</taxon>
    </lineage>
</organism>
<dbReference type="AlphaFoldDB" id="B0E122"/>
<protein>
    <submittedName>
        <fullName evidence="1">Predicted protein</fullName>
    </submittedName>
</protein>
<dbReference type="RefSeq" id="XP_001889890.1">
    <property type="nucleotide sequence ID" value="XM_001889855.1"/>
</dbReference>
<dbReference type="Proteomes" id="UP000001194">
    <property type="component" value="Unassembled WGS sequence"/>
</dbReference>
<dbReference type="KEGG" id="lbc:LACBIDRAFT_316485"/>
<keyword evidence="2" id="KW-1185">Reference proteome</keyword>
<evidence type="ECO:0000313" key="2">
    <source>
        <dbReference type="Proteomes" id="UP000001194"/>
    </source>
</evidence>